<feature type="signal peptide" evidence="2">
    <location>
        <begin position="1"/>
        <end position="32"/>
    </location>
</feature>
<evidence type="ECO:0000256" key="2">
    <source>
        <dbReference type="SAM" id="SignalP"/>
    </source>
</evidence>
<dbReference type="Pfam" id="PF10604">
    <property type="entry name" value="Polyketide_cyc2"/>
    <property type="match status" value="1"/>
</dbReference>
<proteinExistence type="predicted"/>
<dbReference type="AlphaFoldDB" id="A0A285KX68"/>
<reference evidence="3 4" key="1">
    <citation type="submission" date="2017-09" db="EMBL/GenBank/DDBJ databases">
        <authorList>
            <person name="Ehlers B."/>
            <person name="Leendertz F.H."/>
        </authorList>
    </citation>
    <scope>NUCLEOTIDE SEQUENCE [LARGE SCALE GENOMIC DNA]</scope>
    <source>
        <strain evidence="3 4">DSM 45537</strain>
    </source>
</reference>
<protein>
    <submittedName>
        <fullName evidence="3">Polyketide cyclase / dehydrase and lipid transport</fullName>
    </submittedName>
</protein>
<feature type="region of interest" description="Disordered" evidence="1">
    <location>
        <begin position="34"/>
        <end position="55"/>
    </location>
</feature>
<evidence type="ECO:0000256" key="1">
    <source>
        <dbReference type="SAM" id="MobiDB-lite"/>
    </source>
</evidence>
<dbReference type="Gene3D" id="3.30.530.20">
    <property type="match status" value="1"/>
</dbReference>
<dbReference type="RefSeq" id="WP_097243607.1">
    <property type="nucleotide sequence ID" value="NZ_JAMTCV010000002.1"/>
</dbReference>
<dbReference type="PROSITE" id="PS51257">
    <property type="entry name" value="PROKAR_LIPOPROTEIN"/>
    <property type="match status" value="1"/>
</dbReference>
<dbReference type="InterPro" id="IPR023393">
    <property type="entry name" value="START-like_dom_sf"/>
</dbReference>
<dbReference type="InterPro" id="IPR019587">
    <property type="entry name" value="Polyketide_cyclase/dehydratase"/>
</dbReference>
<feature type="chain" id="PRO_5012718616" evidence="2">
    <location>
        <begin position="33"/>
        <end position="218"/>
    </location>
</feature>
<dbReference type="STRING" id="1379680.GCA_001612615_00303"/>
<keyword evidence="4" id="KW-1185">Reference proteome</keyword>
<keyword evidence="2" id="KW-0732">Signal</keyword>
<dbReference type="EMBL" id="OBEG01000001">
    <property type="protein sequence ID" value="SNY76427.1"/>
    <property type="molecule type" value="Genomic_DNA"/>
</dbReference>
<evidence type="ECO:0000313" key="4">
    <source>
        <dbReference type="Proteomes" id="UP000219565"/>
    </source>
</evidence>
<evidence type="ECO:0000313" key="3">
    <source>
        <dbReference type="EMBL" id="SNY76427.1"/>
    </source>
</evidence>
<dbReference type="Proteomes" id="UP000219565">
    <property type="component" value="Unassembled WGS sequence"/>
</dbReference>
<dbReference type="OrthoDB" id="191189at2"/>
<feature type="compositionally biased region" description="Low complexity" evidence="1">
    <location>
        <begin position="40"/>
        <end position="53"/>
    </location>
</feature>
<name>A0A285KX68_9NOCA</name>
<gene>
    <name evidence="3" type="ORF">SAMN04244553_0709</name>
</gene>
<organism evidence="3 4">
    <name type="scientific">Nocardia amikacinitolerans</name>
    <dbReference type="NCBI Taxonomy" id="756689"/>
    <lineage>
        <taxon>Bacteria</taxon>
        <taxon>Bacillati</taxon>
        <taxon>Actinomycetota</taxon>
        <taxon>Actinomycetes</taxon>
        <taxon>Mycobacteriales</taxon>
        <taxon>Nocardiaceae</taxon>
        <taxon>Nocardia</taxon>
    </lineage>
</organism>
<accession>A0A285KX68</accession>
<dbReference type="SUPFAM" id="SSF55961">
    <property type="entry name" value="Bet v1-like"/>
    <property type="match status" value="1"/>
</dbReference>
<sequence length="218" mass="23285">MSTTPRTSRRPARILVPLAAALALTTATACGAEDDETGRAATTTPNTHPAPLTCGGAGIDGDARIRYRTETLIDAPLRTIWELQTDVERWPSWQQPVTSMKLLDQGPLREGSRFQWTTPAPATATTPATTLVITSSVHQLQPDTCVRWSGPGIGDGLRIDNGVHVWTFTEVDGGVLVRTEENWTGAQVEADVPTSTAFLGAGLEAWLRDLKAAAEAAS</sequence>